<comment type="caution">
    <text evidence="1">The sequence shown here is derived from an EMBL/GenBank/DDBJ whole genome shotgun (WGS) entry which is preliminary data.</text>
</comment>
<dbReference type="Proteomes" id="UP001596106">
    <property type="component" value="Unassembled WGS sequence"/>
</dbReference>
<dbReference type="RefSeq" id="WP_379841950.1">
    <property type="nucleotide sequence ID" value="NZ_JBHSMA010000001.1"/>
</dbReference>
<evidence type="ECO:0000313" key="2">
    <source>
        <dbReference type="Proteomes" id="UP001596106"/>
    </source>
</evidence>
<proteinExistence type="predicted"/>
<reference evidence="2" key="1">
    <citation type="journal article" date="2019" name="Int. J. Syst. Evol. Microbiol.">
        <title>The Global Catalogue of Microorganisms (GCM) 10K type strain sequencing project: providing services to taxonomists for standard genome sequencing and annotation.</title>
        <authorList>
            <consortium name="The Broad Institute Genomics Platform"/>
            <consortium name="The Broad Institute Genome Sequencing Center for Infectious Disease"/>
            <person name="Wu L."/>
            <person name="Ma J."/>
        </authorList>
    </citation>
    <scope>NUCLEOTIDE SEQUENCE [LARGE SCALE GENOMIC DNA]</scope>
    <source>
        <strain evidence="2">CCUG 55250</strain>
    </source>
</reference>
<protein>
    <submittedName>
        <fullName evidence="1">ELWxxDGT repeat protein</fullName>
    </submittedName>
</protein>
<accession>A0ABW0I5F9</accession>
<gene>
    <name evidence="1" type="ORF">ACFPMF_05550</name>
</gene>
<dbReference type="EMBL" id="JBHSMA010000001">
    <property type="protein sequence ID" value="MFC5408761.1"/>
    <property type="molecule type" value="Genomic_DNA"/>
</dbReference>
<keyword evidence="2" id="KW-1185">Reference proteome</keyword>
<organism evidence="1 2">
    <name type="scientific">Larkinella bovis</name>
    <dbReference type="NCBI Taxonomy" id="683041"/>
    <lineage>
        <taxon>Bacteria</taxon>
        <taxon>Pseudomonadati</taxon>
        <taxon>Bacteroidota</taxon>
        <taxon>Cytophagia</taxon>
        <taxon>Cytophagales</taxon>
        <taxon>Spirosomataceae</taxon>
        <taxon>Larkinella</taxon>
    </lineage>
</organism>
<sequence length="559" mass="58415">MKIRSSLLRPTLAVCFFGATLPGLSQIMTIPLSYYVAQVKNINPGAGNASVMGDGARLVELNGSLYFAADNGANGAELWKTSGTAASTALVKNINGSGASNPDWLTRVNGTLFFVATGPSGRELYKSDGTVDGTVLVKDIRVGGDANPWGLTAVNGMLFFVANNGTSGEELWKSDGTAAGTVLVKDIKPGAGGSVPNYMRKMAVLGGNAFLVADDGVNGEELWKTDGTEAGTVLVKNIHPTSSSNLFEMVVMNNLLYMTANDGTNGTELWKSDGTEAGTVLVKNLVAGSGSSQPQDLEAVGSTLFFRATVGGDTELYKSDGTAGGTVLAKNISASGSSFPSYLTNVNGTLYFSANDGTHGTELWKSDGTGGGTVMVEDLTPGSGSSSLTNLTAVNNRLFFQFNEPWKSSGTAASTAMLDNINPTGNSAATGFTALGSTVFFWATDGSTGMELYKYASCYICPMGRLAAEEPPVTATLQLSLRPNPVRHTITVDITNGTDHALQLHLTSLHGKTIENRQVVHPKAVEQQTFDVSGQPAGVMVLHVRAGDQEQTVKVLKTD</sequence>
<dbReference type="InterPro" id="IPR030916">
    <property type="entry name" value="ELWxxDGT_rpt"/>
</dbReference>
<dbReference type="NCBIfam" id="TIGR04534">
    <property type="entry name" value="ELWxxDGT_rpt"/>
    <property type="match status" value="3"/>
</dbReference>
<name>A0ABW0I5F9_9BACT</name>
<evidence type="ECO:0000313" key="1">
    <source>
        <dbReference type="EMBL" id="MFC5408761.1"/>
    </source>
</evidence>